<dbReference type="Proteomes" id="UP001304298">
    <property type="component" value="Unassembled WGS sequence"/>
</dbReference>
<keyword evidence="3" id="KW-1185">Reference proteome</keyword>
<dbReference type="InterPro" id="IPR046250">
    <property type="entry name" value="DUF6283"/>
</dbReference>
<gene>
    <name evidence="2" type="ORF">VA596_47490</name>
</gene>
<comment type="caution">
    <text evidence="2">The sequence shown here is derived from an EMBL/GenBank/DDBJ whole genome shotgun (WGS) entry which is preliminary data.</text>
</comment>
<protein>
    <submittedName>
        <fullName evidence="2">DUF6283 family protein</fullName>
    </submittedName>
</protein>
<name>A0ABU5RNG4_9PSEU</name>
<accession>A0ABU5RNG4</accession>
<proteinExistence type="predicted"/>
<evidence type="ECO:0000313" key="2">
    <source>
        <dbReference type="EMBL" id="MEA5367244.1"/>
    </source>
</evidence>
<sequence length="146" mass="15695">MMTPEPHRTHPCAQCPWRRDADLTAFSDADMTKLANANGSPGCEAPTDAPAMSCHLDQPDSAHPMRLCAGWLAVVGRHHLGIRMALMIDKLPPAAVDTSDDWPPLHPSLEALRTERTRQQLIAHPPALSLSPADPPGAAEPGVGHR</sequence>
<dbReference type="RefSeq" id="WP_323337085.1">
    <property type="nucleotide sequence ID" value="NZ_JAYFSI010000020.1"/>
</dbReference>
<dbReference type="EMBL" id="JAYFSI010000020">
    <property type="protein sequence ID" value="MEA5367244.1"/>
    <property type="molecule type" value="Genomic_DNA"/>
</dbReference>
<organism evidence="2 3">
    <name type="scientific">Amycolatopsis heterodermiae</name>
    <dbReference type="NCBI Taxonomy" id="3110235"/>
    <lineage>
        <taxon>Bacteria</taxon>
        <taxon>Bacillati</taxon>
        <taxon>Actinomycetota</taxon>
        <taxon>Actinomycetes</taxon>
        <taxon>Pseudonocardiales</taxon>
        <taxon>Pseudonocardiaceae</taxon>
        <taxon>Amycolatopsis</taxon>
    </lineage>
</organism>
<evidence type="ECO:0000256" key="1">
    <source>
        <dbReference type="SAM" id="MobiDB-lite"/>
    </source>
</evidence>
<dbReference type="Pfam" id="PF19800">
    <property type="entry name" value="DUF6283"/>
    <property type="match status" value="1"/>
</dbReference>
<feature type="region of interest" description="Disordered" evidence="1">
    <location>
        <begin position="124"/>
        <end position="146"/>
    </location>
</feature>
<feature type="compositionally biased region" description="Low complexity" evidence="1">
    <location>
        <begin position="124"/>
        <end position="139"/>
    </location>
</feature>
<reference evidence="2 3" key="1">
    <citation type="submission" date="2023-12" db="EMBL/GenBank/DDBJ databases">
        <title>Amycolatopsis sp. V23-08.</title>
        <authorList>
            <person name="Somphong A."/>
        </authorList>
    </citation>
    <scope>NUCLEOTIDE SEQUENCE [LARGE SCALE GENOMIC DNA]</scope>
    <source>
        <strain evidence="2 3">V23-08</strain>
    </source>
</reference>
<evidence type="ECO:0000313" key="3">
    <source>
        <dbReference type="Proteomes" id="UP001304298"/>
    </source>
</evidence>